<keyword evidence="2" id="KW-0413">Isomerase</keyword>
<dbReference type="GeneID" id="70233381"/>
<dbReference type="EC" id="5.4.99.-" evidence="2"/>
<evidence type="ECO:0000256" key="1">
    <source>
        <dbReference type="PIRSR" id="PIRSR606225-1"/>
    </source>
</evidence>
<dbReference type="SUPFAM" id="SSF55120">
    <property type="entry name" value="Pseudouridine synthase"/>
    <property type="match status" value="1"/>
</dbReference>
<reference evidence="4" key="2">
    <citation type="submission" date="2021-01" db="EMBL/GenBank/DDBJ databases">
        <authorList>
            <person name="Schikora-Tamarit M.A."/>
        </authorList>
    </citation>
    <scope>NUCLEOTIDE SEQUENCE</scope>
    <source>
        <strain evidence="4">CBS6075</strain>
    </source>
</reference>
<feature type="active site" evidence="1">
    <location>
        <position position="154"/>
    </location>
</feature>
<dbReference type="Pfam" id="PF00849">
    <property type="entry name" value="PseudoU_synth_2"/>
    <property type="match status" value="1"/>
</dbReference>
<organism evidence="4 5">
    <name type="scientific">Ogataea philodendri</name>
    <dbReference type="NCBI Taxonomy" id="1378263"/>
    <lineage>
        <taxon>Eukaryota</taxon>
        <taxon>Fungi</taxon>
        <taxon>Dikarya</taxon>
        <taxon>Ascomycota</taxon>
        <taxon>Saccharomycotina</taxon>
        <taxon>Pichiomycetes</taxon>
        <taxon>Pichiales</taxon>
        <taxon>Pichiaceae</taxon>
        <taxon>Ogataea</taxon>
    </lineage>
</organism>
<dbReference type="CDD" id="cd02557">
    <property type="entry name" value="PseudoU_synth_ScRIB2"/>
    <property type="match status" value="1"/>
</dbReference>
<dbReference type="PANTHER" id="PTHR21600">
    <property type="entry name" value="MITOCHONDRIAL RNA PSEUDOURIDINE SYNTHASE"/>
    <property type="match status" value="1"/>
</dbReference>
<proteinExistence type="inferred from homology"/>
<reference evidence="4" key="1">
    <citation type="journal article" date="2021" name="Open Biol.">
        <title>Shared evolutionary footprints suggest mitochondrial oxidative damage underlies multiple complex I losses in fungi.</title>
        <authorList>
            <person name="Schikora-Tamarit M.A."/>
            <person name="Marcet-Houben M."/>
            <person name="Nosek J."/>
            <person name="Gabaldon T."/>
        </authorList>
    </citation>
    <scope>NUCLEOTIDE SEQUENCE</scope>
    <source>
        <strain evidence="4">CBS6075</strain>
    </source>
</reference>
<dbReference type="GO" id="GO:0000455">
    <property type="term" value="P:enzyme-directed rRNA pseudouridine synthesis"/>
    <property type="evidence" value="ECO:0007669"/>
    <property type="project" value="TreeGrafter"/>
</dbReference>
<evidence type="ECO:0000313" key="4">
    <source>
        <dbReference type="EMBL" id="KAH3669292.1"/>
    </source>
</evidence>
<name>A0A9P8PCE7_9ASCO</name>
<comment type="caution">
    <text evidence="4">The sequence shown here is derived from an EMBL/GenBank/DDBJ whole genome shotgun (WGS) entry which is preliminary data.</text>
</comment>
<dbReference type="InterPro" id="IPR006225">
    <property type="entry name" value="PsdUridine_synth_RluC/D"/>
</dbReference>
<feature type="domain" description="Pseudouridine synthase RsuA/RluA-like" evidence="3">
    <location>
        <begin position="111"/>
        <end position="257"/>
    </location>
</feature>
<dbReference type="AlphaFoldDB" id="A0A9P8PCE7"/>
<accession>A0A9P8PCE7</accession>
<dbReference type="EMBL" id="JAEUBE010000137">
    <property type="protein sequence ID" value="KAH3669292.1"/>
    <property type="molecule type" value="Genomic_DNA"/>
</dbReference>
<dbReference type="InterPro" id="IPR006145">
    <property type="entry name" value="PsdUridine_synth_RsuA/RluA"/>
</dbReference>
<dbReference type="InterPro" id="IPR020103">
    <property type="entry name" value="PsdUridine_synth_cat_dom_sf"/>
</dbReference>
<evidence type="ECO:0000259" key="3">
    <source>
        <dbReference type="Pfam" id="PF00849"/>
    </source>
</evidence>
<dbReference type="NCBIfam" id="TIGR00005">
    <property type="entry name" value="rluA_subfam"/>
    <property type="match status" value="1"/>
</dbReference>
<dbReference type="PANTHER" id="PTHR21600:SF42">
    <property type="entry name" value="TRNA PSEUDOURIDINE(31) SYNTHASE"/>
    <property type="match status" value="1"/>
</dbReference>
<dbReference type="Proteomes" id="UP000769157">
    <property type="component" value="Unassembled WGS sequence"/>
</dbReference>
<evidence type="ECO:0000256" key="2">
    <source>
        <dbReference type="RuleBase" id="RU362028"/>
    </source>
</evidence>
<comment type="function">
    <text evidence="2">Responsible for synthesis of pseudouridine from uracil.</text>
</comment>
<comment type="similarity">
    <text evidence="2">Belongs to the pseudouridine synthase RluA family.</text>
</comment>
<dbReference type="GO" id="GO:0003723">
    <property type="term" value="F:RNA binding"/>
    <property type="evidence" value="ECO:0007669"/>
    <property type="project" value="InterPro"/>
</dbReference>
<protein>
    <recommendedName>
        <fullName evidence="2">Pseudouridine synthase</fullName>
        <ecNumber evidence="2">5.4.99.-</ecNumber>
    </recommendedName>
</protein>
<dbReference type="OrthoDB" id="424794at2759"/>
<keyword evidence="5" id="KW-1185">Reference proteome</keyword>
<dbReference type="RefSeq" id="XP_046063555.1">
    <property type="nucleotide sequence ID" value="XM_046202172.1"/>
</dbReference>
<comment type="catalytic activity">
    <reaction evidence="2">
        <text>a uridine in RNA = a pseudouridine in RNA</text>
        <dbReference type="Rhea" id="RHEA:48348"/>
        <dbReference type="Rhea" id="RHEA-COMP:12068"/>
        <dbReference type="Rhea" id="RHEA-COMP:12069"/>
        <dbReference type="ChEBI" id="CHEBI:65314"/>
        <dbReference type="ChEBI" id="CHEBI:65315"/>
    </reaction>
</comment>
<sequence length="350" mass="40681">MPEYILRDGLRFVKPYYREKRVSVKGRWYGRFLLDVLGSEFRDTTVDIHREHIESGLVKVHRRIKKESVVFQQKSLFKHLLKNGDQIVTQMHWHEPPIVDAPIKVIYEDDDLVVVNKPSGIPIHPVRTYFYNTLVELLKQQVHASELKPCFRLDKVTSGICILAKKVSTAHEIQQGIRDKQITKVYVARVEGKFPEECVCNDDVLVVDSKRGLEHGVESRSATTQFKLVRYSEKLNQSIVECRPLTGRTHQIRIHLRNLGHPIVNDYLYKQGVFAANKDYSNPEVFDSLTKNAETTRKNQMSGSRCTECGTNLYLEPERSKLVLYLHAMEYYDNGGKWKYSTEQPDWCQI</sequence>
<dbReference type="InterPro" id="IPR050188">
    <property type="entry name" value="RluA_PseudoU_synthase"/>
</dbReference>
<evidence type="ECO:0000313" key="5">
    <source>
        <dbReference type="Proteomes" id="UP000769157"/>
    </source>
</evidence>
<dbReference type="Gene3D" id="3.30.2350.10">
    <property type="entry name" value="Pseudouridine synthase"/>
    <property type="match status" value="1"/>
</dbReference>
<gene>
    <name evidence="4" type="ORF">OGAPHI_001413</name>
</gene>
<dbReference type="GO" id="GO:0009982">
    <property type="term" value="F:pseudouridine synthase activity"/>
    <property type="evidence" value="ECO:0007669"/>
    <property type="project" value="InterPro"/>
</dbReference>